<name>A0AAE9Y465_9ACTN</name>
<dbReference type="AlphaFoldDB" id="A0AAE9Y465"/>
<dbReference type="PANTHER" id="PTHR20883:SF48">
    <property type="entry name" value="ECTOINE DIOXYGENASE"/>
    <property type="match status" value="1"/>
</dbReference>
<proteinExistence type="predicted"/>
<dbReference type="EMBL" id="CP116942">
    <property type="protein sequence ID" value="WCO65884.1"/>
    <property type="molecule type" value="Genomic_DNA"/>
</dbReference>
<keyword evidence="2" id="KW-0560">Oxidoreductase</keyword>
<dbReference type="Pfam" id="PF05721">
    <property type="entry name" value="PhyH"/>
    <property type="match status" value="1"/>
</dbReference>
<dbReference type="KEGG" id="ima:PO878_15380"/>
<dbReference type="GO" id="GO:0005506">
    <property type="term" value="F:iron ion binding"/>
    <property type="evidence" value="ECO:0007669"/>
    <property type="project" value="UniProtKB-ARBA"/>
</dbReference>
<dbReference type="Gene3D" id="2.60.120.620">
    <property type="entry name" value="q2cbj1_9rhob like domain"/>
    <property type="match status" value="1"/>
</dbReference>
<organism evidence="2 3">
    <name type="scientific">Iamia majanohamensis</name>
    <dbReference type="NCBI Taxonomy" id="467976"/>
    <lineage>
        <taxon>Bacteria</taxon>
        <taxon>Bacillati</taxon>
        <taxon>Actinomycetota</taxon>
        <taxon>Acidimicrobiia</taxon>
        <taxon>Acidimicrobiales</taxon>
        <taxon>Iamiaceae</taxon>
        <taxon>Iamia</taxon>
    </lineage>
</organism>
<evidence type="ECO:0000313" key="2">
    <source>
        <dbReference type="EMBL" id="WCO65884.1"/>
    </source>
</evidence>
<dbReference type="GO" id="GO:0016706">
    <property type="term" value="F:2-oxoglutarate-dependent dioxygenase activity"/>
    <property type="evidence" value="ECO:0007669"/>
    <property type="project" value="UniProtKB-ARBA"/>
</dbReference>
<dbReference type="RefSeq" id="WP_272735410.1">
    <property type="nucleotide sequence ID" value="NZ_CP116942.1"/>
</dbReference>
<gene>
    <name evidence="2" type="ORF">PO878_15380</name>
</gene>
<sequence>MRPSSTAALARRLGRRVGRAPRPALAPGPPTLRRAAADAALRREGYVVVDLVDAGTVERLRDLCVAVHAEPRSGWASDFYTGDPETKRAVHEAIGRELRGAVDRDFVAHASLLHNFVVNWPGPDGGLVLHQHSSVVDERRYRSVVVWCALTPSTEANGTLHVVPRSHLLQRGPRPEQAGSWAEDHEERLLRDHLVSVELEPGQAIVFDNQLLHCSFANTTTSPRLTAVAIVLPTAAEPCYYEAAGPRVRVHRLDPEFFLETQPGQLEWARPEGLELLHEEPWSPLEVGVEDVRSTLPRGTCSHVPA</sequence>
<keyword evidence="3" id="KW-1185">Reference proteome</keyword>
<accession>A0AAE9Y465</accession>
<evidence type="ECO:0000313" key="3">
    <source>
        <dbReference type="Proteomes" id="UP001216390"/>
    </source>
</evidence>
<dbReference type="SUPFAM" id="SSF51197">
    <property type="entry name" value="Clavaminate synthase-like"/>
    <property type="match status" value="1"/>
</dbReference>
<reference evidence="2" key="1">
    <citation type="submission" date="2023-01" db="EMBL/GenBank/DDBJ databases">
        <title>The diversity of Class Acidimicrobiia in South China Sea sediment environments and the proposal of Iamia marina sp. nov., a novel species of the genus Iamia.</title>
        <authorList>
            <person name="He Y."/>
            <person name="Tian X."/>
        </authorList>
    </citation>
    <scope>NUCLEOTIDE SEQUENCE</scope>
    <source>
        <strain evidence="2">DSM 19957</strain>
    </source>
</reference>
<keyword evidence="2" id="KW-0223">Dioxygenase</keyword>
<dbReference type="PANTHER" id="PTHR20883">
    <property type="entry name" value="PHYTANOYL-COA DIOXYGENASE DOMAIN CONTAINING 1"/>
    <property type="match status" value="1"/>
</dbReference>
<evidence type="ECO:0000256" key="1">
    <source>
        <dbReference type="SAM" id="MobiDB-lite"/>
    </source>
</evidence>
<protein>
    <submittedName>
        <fullName evidence="2">Phytanoyl-CoA dioxygenase family protein</fullName>
    </submittedName>
</protein>
<dbReference type="Proteomes" id="UP001216390">
    <property type="component" value="Chromosome"/>
</dbReference>
<dbReference type="InterPro" id="IPR008775">
    <property type="entry name" value="Phytyl_CoA_dOase-like"/>
</dbReference>
<feature type="region of interest" description="Disordered" evidence="1">
    <location>
        <begin position="12"/>
        <end position="31"/>
    </location>
</feature>